<proteinExistence type="predicted"/>
<organism evidence="2 3">
    <name type="scientific">Thiohalobacter thiocyanaticus</name>
    <dbReference type="NCBI Taxonomy" id="585455"/>
    <lineage>
        <taxon>Bacteria</taxon>
        <taxon>Pseudomonadati</taxon>
        <taxon>Pseudomonadota</taxon>
        <taxon>Gammaproteobacteria</taxon>
        <taxon>Thiohalobacterales</taxon>
        <taxon>Thiohalobacteraceae</taxon>
        <taxon>Thiohalobacter</taxon>
    </lineage>
</organism>
<evidence type="ECO:0000313" key="2">
    <source>
        <dbReference type="EMBL" id="BAZ94658.1"/>
    </source>
</evidence>
<feature type="transmembrane region" description="Helical" evidence="1">
    <location>
        <begin position="111"/>
        <end position="132"/>
    </location>
</feature>
<accession>A0A1Z4VTK2</accession>
<dbReference type="Proteomes" id="UP000218765">
    <property type="component" value="Chromosome"/>
</dbReference>
<keyword evidence="1" id="KW-0472">Membrane</keyword>
<gene>
    <name evidence="2" type="ORF">FOKN1_2284</name>
</gene>
<dbReference type="Gene3D" id="1.20.950.20">
    <property type="entry name" value="Transmembrane di-heme cytochromes, Chain C"/>
    <property type="match status" value="1"/>
</dbReference>
<protein>
    <recommendedName>
        <fullName evidence="4">Nitrate reductase</fullName>
    </recommendedName>
</protein>
<dbReference type="InterPro" id="IPR036197">
    <property type="entry name" value="NarG-like_sf"/>
</dbReference>
<dbReference type="RefSeq" id="WP_096366727.1">
    <property type="nucleotide sequence ID" value="NZ_AP018052.1"/>
</dbReference>
<keyword evidence="1" id="KW-1133">Transmembrane helix</keyword>
<dbReference type="KEGG" id="ttc:FOKN1_2284"/>
<feature type="transmembrane region" description="Helical" evidence="1">
    <location>
        <begin position="70"/>
        <end position="91"/>
    </location>
</feature>
<name>A0A1Z4VTK2_9GAMM</name>
<feature type="transmembrane region" description="Helical" evidence="1">
    <location>
        <begin position="144"/>
        <end position="162"/>
    </location>
</feature>
<reference evidence="2 3" key="1">
    <citation type="submission" date="2017-05" db="EMBL/GenBank/DDBJ databases">
        <title>Thiocyanate degradation by Thiohalobacter thiocyanaticus FOKN1.</title>
        <authorList>
            <person name="Oshiki M."/>
            <person name="Fukushima T."/>
            <person name="Kawano S."/>
            <person name="Nakagawa J."/>
        </authorList>
    </citation>
    <scope>NUCLEOTIDE SEQUENCE [LARGE SCALE GENOMIC DNA]</scope>
    <source>
        <strain evidence="2 3">FOKN1</strain>
    </source>
</reference>
<sequence>MEFLNWVRGPGLEYATVIFLVGIFMRFIEMWLIGRKPDLSRPRASASRAGWRAVWRRSLPSEGLMKNSPLVLIAGYVFHIGFLLVLLFFIPHIQFFKDVLGFGWAGLPSPVIDFLSILTIAALVALLVHRLVDPVRRFLSTSQDYIAWVVTTLPVVTGYMAMHMDVVPYTTMLALHILSVEILMVVFPFTKLMHAFTFAVSRYYNGAAMGRKGVQL</sequence>
<evidence type="ECO:0000256" key="1">
    <source>
        <dbReference type="SAM" id="Phobius"/>
    </source>
</evidence>
<evidence type="ECO:0000313" key="3">
    <source>
        <dbReference type="Proteomes" id="UP000218765"/>
    </source>
</evidence>
<keyword evidence="1" id="KW-0812">Transmembrane</keyword>
<keyword evidence="3" id="KW-1185">Reference proteome</keyword>
<dbReference type="AlphaFoldDB" id="A0A1Z4VTK2"/>
<dbReference type="SUPFAM" id="SSF103501">
    <property type="entry name" value="Respiratory nitrate reductase 1 gamma chain"/>
    <property type="match status" value="1"/>
</dbReference>
<evidence type="ECO:0008006" key="4">
    <source>
        <dbReference type="Google" id="ProtNLM"/>
    </source>
</evidence>
<dbReference type="OrthoDB" id="7872966at2"/>
<feature type="transmembrane region" description="Helical" evidence="1">
    <location>
        <begin position="12"/>
        <end position="33"/>
    </location>
</feature>
<dbReference type="EMBL" id="AP018052">
    <property type="protein sequence ID" value="BAZ94658.1"/>
    <property type="molecule type" value="Genomic_DNA"/>
</dbReference>